<dbReference type="GO" id="GO:0016747">
    <property type="term" value="F:acyltransferase activity, transferring groups other than amino-acyl groups"/>
    <property type="evidence" value="ECO:0007669"/>
    <property type="project" value="InterPro"/>
</dbReference>
<organism evidence="4 5">
    <name type="scientific">Variovorax terrae</name>
    <dbReference type="NCBI Taxonomy" id="2923278"/>
    <lineage>
        <taxon>Bacteria</taxon>
        <taxon>Pseudomonadati</taxon>
        <taxon>Pseudomonadota</taxon>
        <taxon>Betaproteobacteria</taxon>
        <taxon>Burkholderiales</taxon>
        <taxon>Comamonadaceae</taxon>
        <taxon>Variovorax</taxon>
    </lineage>
</organism>
<dbReference type="InterPro" id="IPR016181">
    <property type="entry name" value="Acyl_CoA_acyltransferase"/>
</dbReference>
<protein>
    <submittedName>
        <fullName evidence="4">GNAT family N-acetyltransferase</fullName>
    </submittedName>
</protein>
<feature type="domain" description="N-acetyltransferase" evidence="3">
    <location>
        <begin position="15"/>
        <end position="180"/>
    </location>
</feature>
<gene>
    <name evidence="4" type="ORF">MMF98_04350</name>
</gene>
<dbReference type="Proteomes" id="UP001139447">
    <property type="component" value="Unassembled WGS sequence"/>
</dbReference>
<comment type="caution">
    <text evidence="4">The sequence shown here is derived from an EMBL/GenBank/DDBJ whole genome shotgun (WGS) entry which is preliminary data.</text>
</comment>
<keyword evidence="5" id="KW-1185">Reference proteome</keyword>
<dbReference type="PANTHER" id="PTHR43877:SF1">
    <property type="entry name" value="ACETYLTRANSFERASE"/>
    <property type="match status" value="1"/>
</dbReference>
<dbReference type="RefSeq" id="WP_243304687.1">
    <property type="nucleotide sequence ID" value="NZ_JALGBI010000001.1"/>
</dbReference>
<dbReference type="PROSITE" id="PS51186">
    <property type="entry name" value="GNAT"/>
    <property type="match status" value="1"/>
</dbReference>
<dbReference type="PANTHER" id="PTHR43877">
    <property type="entry name" value="AMINOALKYLPHOSPHONATE N-ACETYLTRANSFERASE-RELATED-RELATED"/>
    <property type="match status" value="1"/>
</dbReference>
<name>A0A9X1VRE0_9BURK</name>
<evidence type="ECO:0000256" key="1">
    <source>
        <dbReference type="ARBA" id="ARBA00022679"/>
    </source>
</evidence>
<dbReference type="CDD" id="cd04301">
    <property type="entry name" value="NAT_SF"/>
    <property type="match status" value="1"/>
</dbReference>
<sequence>MPHEETASFRPVQVRRIQAVSEAQLSALAEVLIDCVEGGASVSFMLPLPGPTALAFWRGVAEGVARGERALLVAEDGAGIVGTVQLVLAQPDNQPHRADVSKLLVHRRARRHGVGEALMQAVEPLARECGKSLLVLDTASGDAERLYERLGWQRCGVIPGFALWPQGGLCDTTYFYRALGAATAPA</sequence>
<dbReference type="Pfam" id="PF00583">
    <property type="entry name" value="Acetyltransf_1"/>
    <property type="match status" value="1"/>
</dbReference>
<dbReference type="AlphaFoldDB" id="A0A9X1VRE0"/>
<reference evidence="4" key="1">
    <citation type="submission" date="2022-03" db="EMBL/GenBank/DDBJ databases">
        <authorList>
            <person name="Woo C.Y."/>
        </authorList>
    </citation>
    <scope>NUCLEOTIDE SEQUENCE</scope>
    <source>
        <strain evidence="4">CYS-02</strain>
    </source>
</reference>
<evidence type="ECO:0000313" key="4">
    <source>
        <dbReference type="EMBL" id="MCJ0762436.1"/>
    </source>
</evidence>
<keyword evidence="2" id="KW-0012">Acyltransferase</keyword>
<keyword evidence="1" id="KW-0808">Transferase</keyword>
<dbReference type="InterPro" id="IPR000182">
    <property type="entry name" value="GNAT_dom"/>
</dbReference>
<proteinExistence type="predicted"/>
<dbReference type="InterPro" id="IPR050832">
    <property type="entry name" value="Bact_Acetyltransf"/>
</dbReference>
<dbReference type="Gene3D" id="3.40.630.30">
    <property type="match status" value="1"/>
</dbReference>
<accession>A0A9X1VRE0</accession>
<evidence type="ECO:0000259" key="3">
    <source>
        <dbReference type="PROSITE" id="PS51186"/>
    </source>
</evidence>
<evidence type="ECO:0000313" key="5">
    <source>
        <dbReference type="Proteomes" id="UP001139447"/>
    </source>
</evidence>
<evidence type="ECO:0000256" key="2">
    <source>
        <dbReference type="ARBA" id="ARBA00023315"/>
    </source>
</evidence>
<dbReference type="SUPFAM" id="SSF55729">
    <property type="entry name" value="Acyl-CoA N-acyltransferases (Nat)"/>
    <property type="match status" value="1"/>
</dbReference>
<dbReference type="EMBL" id="JALGBI010000001">
    <property type="protein sequence ID" value="MCJ0762436.1"/>
    <property type="molecule type" value="Genomic_DNA"/>
</dbReference>